<keyword evidence="3" id="KW-1185">Reference proteome</keyword>
<evidence type="ECO:0000313" key="3">
    <source>
        <dbReference type="Proteomes" id="UP000199371"/>
    </source>
</evidence>
<dbReference type="EMBL" id="FNXF01000034">
    <property type="protein sequence ID" value="SEI13972.1"/>
    <property type="molecule type" value="Genomic_DNA"/>
</dbReference>
<protein>
    <submittedName>
        <fullName evidence="2">HTH-type transcriptional regulator / antitoxin HigA</fullName>
    </submittedName>
</protein>
<dbReference type="PROSITE" id="PS50943">
    <property type="entry name" value="HTH_CROC1"/>
    <property type="match status" value="1"/>
</dbReference>
<dbReference type="InterPro" id="IPR039060">
    <property type="entry name" value="Antitox_HigA"/>
</dbReference>
<organism evidence="2 3">
    <name type="scientific">Rheinheimera pacifica</name>
    <dbReference type="NCBI Taxonomy" id="173990"/>
    <lineage>
        <taxon>Bacteria</taxon>
        <taxon>Pseudomonadati</taxon>
        <taxon>Pseudomonadota</taxon>
        <taxon>Gammaproteobacteria</taxon>
        <taxon>Chromatiales</taxon>
        <taxon>Chromatiaceae</taxon>
        <taxon>Rheinheimera</taxon>
    </lineage>
</organism>
<dbReference type="Proteomes" id="UP000199371">
    <property type="component" value="Unassembled WGS sequence"/>
</dbReference>
<dbReference type="GO" id="GO:0006355">
    <property type="term" value="P:regulation of DNA-templated transcription"/>
    <property type="evidence" value="ECO:0007669"/>
    <property type="project" value="InterPro"/>
</dbReference>
<evidence type="ECO:0000259" key="1">
    <source>
        <dbReference type="PROSITE" id="PS50943"/>
    </source>
</evidence>
<proteinExistence type="predicted"/>
<dbReference type="GO" id="GO:0001046">
    <property type="term" value="F:core promoter sequence-specific DNA binding"/>
    <property type="evidence" value="ECO:0007669"/>
    <property type="project" value="TreeGrafter"/>
</dbReference>
<dbReference type="PANTHER" id="PTHR40455">
    <property type="entry name" value="ANTITOXIN HIGA"/>
    <property type="match status" value="1"/>
</dbReference>
<dbReference type="AlphaFoldDB" id="A0A1H6NFB9"/>
<name>A0A1H6NFB9_9GAMM</name>
<dbReference type="RefSeq" id="WP_092797154.1">
    <property type="nucleotide sequence ID" value="NZ_FNXF01000034.1"/>
</dbReference>
<dbReference type="InterPro" id="IPR001387">
    <property type="entry name" value="Cro/C1-type_HTH"/>
</dbReference>
<gene>
    <name evidence="2" type="ORF">SAMN05660691_04150</name>
</gene>
<reference evidence="3" key="1">
    <citation type="submission" date="2016-10" db="EMBL/GenBank/DDBJ databases">
        <authorList>
            <person name="Varghese N."/>
            <person name="Submissions S."/>
        </authorList>
    </citation>
    <scope>NUCLEOTIDE SEQUENCE [LARGE SCALE GENOMIC DNA]</scope>
    <source>
        <strain evidence="3">DSM 17616</strain>
    </source>
</reference>
<dbReference type="OrthoDB" id="5771335at2"/>
<sequence>MLATAEVTKMAGSITAQLPILAGISTAAEHQQALALMEQLLEQYDDNLIIIEALSNAITRYEKGSLRFEVFSSRQDDLDPAVATLRVLMEQHNLNTTDFENEIGKKSMVSQVLAGKKKLTREHIANLASRFDVSPVLFF</sequence>
<feature type="domain" description="HTH cro/C1-type" evidence="1">
    <location>
        <begin position="85"/>
        <end position="138"/>
    </location>
</feature>
<evidence type="ECO:0000313" key="2">
    <source>
        <dbReference type="EMBL" id="SEI13972.1"/>
    </source>
</evidence>
<accession>A0A1H6NFB9</accession>
<dbReference type="PANTHER" id="PTHR40455:SF1">
    <property type="entry name" value="ANTITOXIN HIGA"/>
    <property type="match status" value="1"/>
</dbReference>